<gene>
    <name evidence="3" type="ordered locus">zobellia_1986</name>
</gene>
<sequence>MENDSRHIVFLGTSGFPYGLAAVQRTILMGKALLSENCKVTVVCRKGTYGPYEHDGFDNNGNFEGIDYTYTSGTVIKPKSFFRRNLLKIKGIYGEFKYLQLLKKNDNIDLALVSNMKALHLFRYLFFSFFFRIPVILNLVEMPNAMQERTKLSEKVNDYIVSRWLYKYFDGALPISDKLMDYYKIIARSRPSMKLPILCDYEKFNLPKKMENPYFLYCGSVNYMGVIDFVLECYKKLEVHHVEMYMIVSGGSKEATKELQDKINRQFEGSPVKLFTNIPYLQLVHLYNHAIALLIPLRPTLQDASRFPHKIGEYLASGNPVITTDVGEIKNYFKDGETALVAEEYSILSFTEKMSFVLKEPDRARAIGINGKELGLKEFDYKVHGLRMRRFFNNFL</sequence>
<dbReference type="EC" id="2.4.1.-" evidence="3"/>
<dbReference type="PANTHER" id="PTHR46401">
    <property type="entry name" value="GLYCOSYLTRANSFERASE WBBK-RELATED"/>
    <property type="match status" value="1"/>
</dbReference>
<dbReference type="InterPro" id="IPR001296">
    <property type="entry name" value="Glyco_trans_1"/>
</dbReference>
<keyword evidence="4" id="KW-1185">Reference proteome</keyword>
<proteinExistence type="predicted"/>
<dbReference type="EMBL" id="FP476056">
    <property type="protein sequence ID" value="CAZ96060.1"/>
    <property type="molecule type" value="Genomic_DNA"/>
</dbReference>
<keyword evidence="3" id="KW-0328">Glycosyltransferase</keyword>
<dbReference type="KEGG" id="zga:ZOBELLIA_1986"/>
<dbReference type="Pfam" id="PF00534">
    <property type="entry name" value="Glycos_transf_1"/>
    <property type="match status" value="1"/>
</dbReference>
<keyword evidence="1 3" id="KW-0808">Transferase</keyword>
<feature type="domain" description="Glycosyl transferase family 1" evidence="2">
    <location>
        <begin position="203"/>
        <end position="373"/>
    </location>
</feature>
<dbReference type="GO" id="GO:0009103">
    <property type="term" value="P:lipopolysaccharide biosynthetic process"/>
    <property type="evidence" value="ECO:0007669"/>
    <property type="project" value="TreeGrafter"/>
</dbReference>
<evidence type="ECO:0000256" key="1">
    <source>
        <dbReference type="ARBA" id="ARBA00022679"/>
    </source>
</evidence>
<dbReference type="HOGENOM" id="CLU_009583_42_0_10"/>
<reference evidence="4" key="1">
    <citation type="submission" date="2009-07" db="EMBL/GenBank/DDBJ databases">
        <title>Complete genome sequence of Zobellia galactanivorans Dsij.</title>
        <authorList>
            <consortium name="Genoscope - CEA"/>
        </authorList>
    </citation>
    <scope>NUCLEOTIDE SEQUENCE [LARGE SCALE GENOMIC DNA]</scope>
    <source>
        <strain evidence="4">DSM 12802 / CCUG 47099 / CIP 106680 / NCIMB 13871 / Dsij</strain>
    </source>
</reference>
<reference evidence="3 4" key="2">
    <citation type="journal article" date="2012" name="Environ. Microbiol.">
        <title>Characterization of the first alginolytic operons in a marine bacterium: from their emergence in marine Flavobacteriia to their independent transfers to marine Proteobacteria and human gut Bacteroides.</title>
        <authorList>
            <person name="Thomas F."/>
            <person name="Barbeyron T."/>
            <person name="Tonon T."/>
            <person name="Genicot S."/>
            <person name="Czjzek M."/>
            <person name="Michel G."/>
        </authorList>
    </citation>
    <scope>NUCLEOTIDE SEQUENCE [LARGE SCALE GENOMIC DNA]</scope>
    <source>
        <strain evidence="4">DSM 12802 / CCUG 47099 / CIP 106680 / NCIMB 13871 / Dsij</strain>
    </source>
</reference>
<evidence type="ECO:0000313" key="3">
    <source>
        <dbReference type="EMBL" id="CAZ96060.1"/>
    </source>
</evidence>
<dbReference type="AlphaFoldDB" id="G0LBF9"/>
<organism evidence="3 4">
    <name type="scientific">Zobellia galactanivorans (strain DSM 12802 / CCUG 47099 / CIP 106680 / NCIMB 13871 / Dsij)</name>
    <dbReference type="NCBI Taxonomy" id="63186"/>
    <lineage>
        <taxon>Bacteria</taxon>
        <taxon>Pseudomonadati</taxon>
        <taxon>Bacteroidota</taxon>
        <taxon>Flavobacteriia</taxon>
        <taxon>Flavobacteriales</taxon>
        <taxon>Flavobacteriaceae</taxon>
        <taxon>Zobellia</taxon>
    </lineage>
</organism>
<dbReference type="SUPFAM" id="SSF53756">
    <property type="entry name" value="UDP-Glycosyltransferase/glycogen phosphorylase"/>
    <property type="match status" value="1"/>
</dbReference>
<dbReference type="GO" id="GO:0016757">
    <property type="term" value="F:glycosyltransferase activity"/>
    <property type="evidence" value="ECO:0007669"/>
    <property type="project" value="UniProtKB-KW"/>
</dbReference>
<protein>
    <submittedName>
        <fullName evidence="3">Glycosyltransferase, family GT4</fullName>
        <ecNumber evidence="3">2.4.1.-</ecNumber>
    </submittedName>
</protein>
<dbReference type="RefSeq" id="WP_013993345.1">
    <property type="nucleotide sequence ID" value="NC_015844.1"/>
</dbReference>
<evidence type="ECO:0000313" key="4">
    <source>
        <dbReference type="Proteomes" id="UP000008898"/>
    </source>
</evidence>
<dbReference type="OrthoDB" id="9816564at2"/>
<evidence type="ECO:0000259" key="2">
    <source>
        <dbReference type="Pfam" id="PF00534"/>
    </source>
</evidence>
<dbReference type="Gene3D" id="3.40.50.2000">
    <property type="entry name" value="Glycogen Phosphorylase B"/>
    <property type="match status" value="1"/>
</dbReference>
<dbReference type="STRING" id="63186.ZOBELLIA_1986"/>
<dbReference type="PANTHER" id="PTHR46401:SF2">
    <property type="entry name" value="GLYCOSYLTRANSFERASE WBBK-RELATED"/>
    <property type="match status" value="1"/>
</dbReference>
<accession>G0LBF9</accession>
<dbReference type="Proteomes" id="UP000008898">
    <property type="component" value="Chromosome"/>
</dbReference>
<name>G0LBF9_ZOBGA</name>